<proteinExistence type="predicted"/>
<evidence type="ECO:0008006" key="5">
    <source>
        <dbReference type="Google" id="ProtNLM"/>
    </source>
</evidence>
<comment type="caution">
    <text evidence="3">The sequence shown here is derived from an EMBL/GenBank/DDBJ whole genome shotgun (WGS) entry which is preliminary data.</text>
</comment>
<keyword evidence="2" id="KW-1133">Transmembrane helix</keyword>
<keyword evidence="4" id="KW-1185">Reference proteome</keyword>
<feature type="compositionally biased region" description="Basic and acidic residues" evidence="1">
    <location>
        <begin position="94"/>
        <end position="105"/>
    </location>
</feature>
<accession>A0A7X0NKQ9</accession>
<dbReference type="RefSeq" id="WP_221524546.1">
    <property type="nucleotide sequence ID" value="NZ_JACHMI010000001.1"/>
</dbReference>
<keyword evidence="2" id="KW-0472">Membrane</keyword>
<feature type="region of interest" description="Disordered" evidence="1">
    <location>
        <begin position="38"/>
        <end position="66"/>
    </location>
</feature>
<gene>
    <name evidence="3" type="ORF">HD593_000008</name>
</gene>
<feature type="region of interest" description="Disordered" evidence="1">
    <location>
        <begin position="79"/>
        <end position="105"/>
    </location>
</feature>
<evidence type="ECO:0000313" key="4">
    <source>
        <dbReference type="Proteomes" id="UP000565579"/>
    </source>
</evidence>
<reference evidence="3 4" key="1">
    <citation type="submission" date="2020-08" db="EMBL/GenBank/DDBJ databases">
        <title>Sequencing the genomes of 1000 actinobacteria strains.</title>
        <authorList>
            <person name="Klenk H.-P."/>
        </authorList>
    </citation>
    <scope>NUCLEOTIDE SEQUENCE [LARGE SCALE GENOMIC DNA]</scope>
    <source>
        <strain evidence="3 4">DSM 43768</strain>
    </source>
</reference>
<evidence type="ECO:0000256" key="2">
    <source>
        <dbReference type="SAM" id="Phobius"/>
    </source>
</evidence>
<dbReference type="Proteomes" id="UP000565579">
    <property type="component" value="Unassembled WGS sequence"/>
</dbReference>
<feature type="compositionally biased region" description="Low complexity" evidence="1">
    <location>
        <begin position="46"/>
        <end position="66"/>
    </location>
</feature>
<evidence type="ECO:0000313" key="3">
    <source>
        <dbReference type="EMBL" id="MBB6545213.1"/>
    </source>
</evidence>
<sequence>MDPDTMRGDGGDIYWRRRMSVLVAVLVVVAVVAWACSSGGSGPERTSSAQSSPSASGSTAAKTTPAVDPLLAGLRTLAMGTASPSPTPTPKAAPSERPRRPGEPCEEKDLVLSLQGGREEIYAGDARPTFLVTLVNTGSVMCKADVGPRAMEIKITSGADRIWSTADCVSGPGTEVKELQRGVPYVRSLEWDRRRSSSDCRSTPPAALPGTYVAVARMGKMRTNKGVFHLR</sequence>
<feature type="transmembrane region" description="Helical" evidence="2">
    <location>
        <begin position="21"/>
        <end position="40"/>
    </location>
</feature>
<dbReference type="EMBL" id="JACHMI010000001">
    <property type="protein sequence ID" value="MBB6545213.1"/>
    <property type="molecule type" value="Genomic_DNA"/>
</dbReference>
<keyword evidence="2" id="KW-0812">Transmembrane</keyword>
<organism evidence="3 4">
    <name type="scientific">Nonomuraea rubra</name>
    <dbReference type="NCBI Taxonomy" id="46180"/>
    <lineage>
        <taxon>Bacteria</taxon>
        <taxon>Bacillati</taxon>
        <taxon>Actinomycetota</taxon>
        <taxon>Actinomycetes</taxon>
        <taxon>Streptosporangiales</taxon>
        <taxon>Streptosporangiaceae</taxon>
        <taxon>Nonomuraea</taxon>
    </lineage>
</organism>
<name>A0A7X0NKQ9_9ACTN</name>
<protein>
    <recommendedName>
        <fullName evidence="5">DUF4232 domain-containing protein</fullName>
    </recommendedName>
</protein>
<evidence type="ECO:0000256" key="1">
    <source>
        <dbReference type="SAM" id="MobiDB-lite"/>
    </source>
</evidence>
<dbReference type="AlphaFoldDB" id="A0A7X0NKQ9"/>